<keyword evidence="8" id="KW-0472">Membrane</keyword>
<evidence type="ECO:0000256" key="8">
    <source>
        <dbReference type="ARBA" id="ARBA00023136"/>
    </source>
</evidence>
<keyword evidence="2" id="KW-0813">Transport</keyword>
<keyword evidence="6" id="KW-0445">Lipid transport</keyword>
<dbReference type="Proteomes" id="UP000011082">
    <property type="component" value="Unassembled WGS sequence"/>
</dbReference>
<protein>
    <recommendedName>
        <fullName evidence="9">SMP-LTD domain-containing protein</fullName>
    </recommendedName>
</protein>
<evidence type="ECO:0000313" key="10">
    <source>
        <dbReference type="EMBL" id="ELA42499.1"/>
    </source>
</evidence>
<keyword evidence="3" id="KW-0812">Transmembrane</keyword>
<evidence type="ECO:0000256" key="4">
    <source>
        <dbReference type="ARBA" id="ARBA00022824"/>
    </source>
</evidence>
<dbReference type="VEuPathDB" id="MicrosporidiaDB:VICG_00598"/>
<dbReference type="InParanoid" id="L2GPF3"/>
<dbReference type="RefSeq" id="XP_007604050.1">
    <property type="nucleotide sequence ID" value="XM_007603988.1"/>
</dbReference>
<accession>L2GPF3</accession>
<gene>
    <name evidence="10" type="ORF">VICG_00598</name>
</gene>
<comment type="subcellular location">
    <subcellularLocation>
        <location evidence="1">Endoplasmic reticulum membrane</location>
    </subcellularLocation>
</comment>
<dbReference type="GO" id="GO:0005789">
    <property type="term" value="C:endoplasmic reticulum membrane"/>
    <property type="evidence" value="ECO:0007669"/>
    <property type="project" value="UniProtKB-SubCell"/>
</dbReference>
<dbReference type="PANTHER" id="PTHR13466">
    <property type="entry name" value="TEX2 PROTEIN-RELATED"/>
    <property type="match status" value="1"/>
</dbReference>
<name>L2GPF3_VITCO</name>
<evidence type="ECO:0000256" key="3">
    <source>
        <dbReference type="ARBA" id="ARBA00022692"/>
    </source>
</evidence>
<evidence type="ECO:0000259" key="9">
    <source>
        <dbReference type="PROSITE" id="PS51847"/>
    </source>
</evidence>
<evidence type="ECO:0000313" key="11">
    <source>
        <dbReference type="Proteomes" id="UP000011082"/>
    </source>
</evidence>
<evidence type="ECO:0000256" key="5">
    <source>
        <dbReference type="ARBA" id="ARBA00022989"/>
    </source>
</evidence>
<dbReference type="GeneID" id="19881315"/>
<evidence type="ECO:0000256" key="2">
    <source>
        <dbReference type="ARBA" id="ARBA00022448"/>
    </source>
</evidence>
<reference evidence="11" key="1">
    <citation type="submission" date="2011-05" db="EMBL/GenBank/DDBJ databases">
        <title>The genome sequence of Vittaforma corneae strain ATCC 50505.</title>
        <authorList>
            <consortium name="The Broad Institute Genome Sequencing Platform"/>
            <person name="Cuomo C."/>
            <person name="Didier E."/>
            <person name="Bowers L."/>
            <person name="Young S.K."/>
            <person name="Zeng Q."/>
            <person name="Gargeya S."/>
            <person name="Fitzgerald M."/>
            <person name="Haas B."/>
            <person name="Abouelleil A."/>
            <person name="Alvarado L."/>
            <person name="Arachchi H.M."/>
            <person name="Berlin A."/>
            <person name="Chapman S.B."/>
            <person name="Gearin G."/>
            <person name="Goldberg J."/>
            <person name="Griggs A."/>
            <person name="Gujja S."/>
            <person name="Hansen M."/>
            <person name="Heiman D."/>
            <person name="Howarth C."/>
            <person name="Larimer J."/>
            <person name="Lui A."/>
            <person name="MacDonald P.J.P."/>
            <person name="McCowen C."/>
            <person name="Montmayeur A."/>
            <person name="Murphy C."/>
            <person name="Neiman D."/>
            <person name="Pearson M."/>
            <person name="Priest M."/>
            <person name="Roberts A."/>
            <person name="Saif S."/>
            <person name="Shea T."/>
            <person name="Sisk P."/>
            <person name="Stolte C."/>
            <person name="Sykes S."/>
            <person name="Wortman J."/>
            <person name="Nusbaum C."/>
            <person name="Birren B."/>
        </authorList>
    </citation>
    <scope>NUCLEOTIDE SEQUENCE [LARGE SCALE GENOMIC DNA]</scope>
    <source>
        <strain evidence="11">ATCC 50505</strain>
    </source>
</reference>
<dbReference type="AlphaFoldDB" id="L2GPF3"/>
<dbReference type="PROSITE" id="PS51847">
    <property type="entry name" value="SMP"/>
    <property type="match status" value="1"/>
</dbReference>
<evidence type="ECO:0000256" key="6">
    <source>
        <dbReference type="ARBA" id="ARBA00023055"/>
    </source>
</evidence>
<dbReference type="STRING" id="993615.L2GPF3"/>
<sequence length="961" mass="111725">MITLWIGFILGFVFFPILYAIIPGFFGIHKAKHTFSRTKRPNLPISQKLKEEIKKGLVLTESLAWVNVVIQRIYFDSIRNYNFEHKIRQSIMRNFASVMGEGLLRSVKITGLNFGFEAPYLKSIRLITLDEYNRISENGKSDLKLCNDEVVSKDIKQGNSIYSNRMINFSSMSNINDNIDEKLNIKSLDDILEDKEQSENNILLKCPEFDKDCGHGEISSINGLQREIQFEFNQSNHFDNIKHQEIYRNVTLLGNLEYNGAIQMMIEIELPKGIHVNSIITLKKLQSDFLFRTPAVGYNTRYEVTLINSPEIEIDVCSGLVTGDRKLYFQNSISSFLRRTAFNSLKSMFFYPSWFQAISPMVPSGRSCEFIPRQIMMDNIEEAEAEFEKILLIINCDYKILDIKNDVVHRKTYSMINNVDYVNSWSFKLPKGTATSHRDGFSLYEGLSVYESKVLYSFETLEIFKSILANIKEVKVIHKKKSISLIRIVMKNYELDLVRMVYKNSLMFFKNGSKYSEFLAFKIQDEELHLFSFSNKSSDLFINSKRVIKLKKAIENPSEQSRLNQSITDSFLPTETSEVSDTESKILGIEELFKEALSSEIDSFNIFDITFQLKKSVLHRILLDDSLRMKNFNESAKIISSQYQSEKIRSFVVEYPVNDEKECVKIYSFFSKGYVIDLCPEKSGVFIHNLIKVKSKKTKENDTRKFNEAPNSLAMVESDTNEFDSSQKLLKSIKSSKLENSTKLHILYKSLSTVVFPNFFIEVIKIKSSFLKYFNLADKIEYKHSRNELKIESYVKKGTIFLQFMTEIEDDFSLSIFSCKTQLIVFEIYKIISSKEFTLIYPVDNDYIKIGIVSKHRKNISIDYKFINFEYDKDIYLNGRIGLDNNHKLKIKIEGTPSHVIFWEKNFGIPLKCYIQDSEEKNLIGECGVLRSEDREYLLVFKNKKEKKRNIDIFAGLAEFY</sequence>
<dbReference type="HOGENOM" id="CLU_013159_0_0_1"/>
<evidence type="ECO:0000256" key="7">
    <source>
        <dbReference type="ARBA" id="ARBA00023121"/>
    </source>
</evidence>
<dbReference type="GO" id="GO:0008289">
    <property type="term" value="F:lipid binding"/>
    <property type="evidence" value="ECO:0007669"/>
    <property type="project" value="UniProtKB-KW"/>
</dbReference>
<keyword evidence="7" id="KW-0446">Lipid-binding</keyword>
<keyword evidence="5" id="KW-1133">Transmembrane helix</keyword>
<proteinExistence type="predicted"/>
<evidence type="ECO:0000256" key="1">
    <source>
        <dbReference type="ARBA" id="ARBA00004586"/>
    </source>
</evidence>
<dbReference type="InterPro" id="IPR031468">
    <property type="entry name" value="SMP_LBD"/>
</dbReference>
<dbReference type="GO" id="GO:0006869">
    <property type="term" value="P:lipid transport"/>
    <property type="evidence" value="ECO:0007669"/>
    <property type="project" value="UniProtKB-KW"/>
</dbReference>
<organism evidence="10 11">
    <name type="scientific">Vittaforma corneae (strain ATCC 50505)</name>
    <name type="common">Microsporidian parasite</name>
    <name type="synonym">Nosema corneum</name>
    <dbReference type="NCBI Taxonomy" id="993615"/>
    <lineage>
        <taxon>Eukaryota</taxon>
        <taxon>Fungi</taxon>
        <taxon>Fungi incertae sedis</taxon>
        <taxon>Microsporidia</taxon>
        <taxon>Nosematidae</taxon>
        <taxon>Vittaforma</taxon>
    </lineage>
</organism>
<dbReference type="EMBL" id="JH370132">
    <property type="protein sequence ID" value="ELA42499.1"/>
    <property type="molecule type" value="Genomic_DNA"/>
</dbReference>
<keyword evidence="11" id="KW-1185">Reference proteome</keyword>
<dbReference type="OMA" id="NTRWELS"/>
<keyword evidence="4" id="KW-0256">Endoplasmic reticulum</keyword>
<feature type="domain" description="SMP-LTD" evidence="9">
    <location>
        <begin position="59"/>
        <end position="360"/>
    </location>
</feature>
<dbReference type="OrthoDB" id="2195965at2759"/>